<dbReference type="CDD" id="cd01650">
    <property type="entry name" value="RT_nLTR_like"/>
    <property type="match status" value="1"/>
</dbReference>
<dbReference type="PANTHER" id="PTHR46890">
    <property type="entry name" value="NON-LTR RETROLELEMENT REVERSE TRANSCRIPTASE-LIKE PROTEIN-RELATED"/>
    <property type="match status" value="1"/>
</dbReference>
<accession>A0A6A1VA92</accession>
<dbReference type="OrthoDB" id="1932527at2759"/>
<protein>
    <submittedName>
        <fullName evidence="2">LINE-1 retrotransposable element ORF2 protein</fullName>
    </submittedName>
</protein>
<dbReference type="PROSITE" id="PS50878">
    <property type="entry name" value="RT_POL"/>
    <property type="match status" value="1"/>
</dbReference>
<dbReference type="PANTHER" id="PTHR46890:SF48">
    <property type="entry name" value="RNA-DIRECTED DNA POLYMERASE"/>
    <property type="match status" value="1"/>
</dbReference>
<evidence type="ECO:0000259" key="1">
    <source>
        <dbReference type="PROSITE" id="PS50878"/>
    </source>
</evidence>
<gene>
    <name evidence="2" type="ORF">CJ030_MR6G005334</name>
</gene>
<evidence type="ECO:0000313" key="2">
    <source>
        <dbReference type="EMBL" id="KAB1209769.1"/>
    </source>
</evidence>
<name>A0A6A1VA92_9ROSI</name>
<dbReference type="SUPFAM" id="SSF56672">
    <property type="entry name" value="DNA/RNA polymerases"/>
    <property type="match status" value="1"/>
</dbReference>
<evidence type="ECO:0000313" key="3">
    <source>
        <dbReference type="Proteomes" id="UP000516437"/>
    </source>
</evidence>
<comment type="caution">
    <text evidence="2">The sequence shown here is derived from an EMBL/GenBank/DDBJ whole genome shotgun (WGS) entry which is preliminary data.</text>
</comment>
<dbReference type="EMBL" id="RXIC02000024">
    <property type="protein sequence ID" value="KAB1209769.1"/>
    <property type="molecule type" value="Genomic_DNA"/>
</dbReference>
<dbReference type="Pfam" id="PF00078">
    <property type="entry name" value="RVT_1"/>
    <property type="match status" value="1"/>
</dbReference>
<dbReference type="InterPro" id="IPR000477">
    <property type="entry name" value="RT_dom"/>
</dbReference>
<sequence length="269" mass="30669">MVQKFFETGFLLKELNHTNIVLIPKQDNPSLITYFRPISLCNVAYKIISKIMTSRLKPLISRLISPAQNAFVPHRHSQENSILVHEPMHTLKRKQGRGGLMAIKIDLEKAYDKVDRGFLDEVLRCFGFSQKWRQLVRQCVSTVFFSVLINGSPFGFFHPSRVLGQGDPLSRFLFILVMEALSRLVACAEHAGNFHSIKIARVAPPISHLLFADDLTFFGRATTREATTLRDVLNTFERWTGQTINLSKSFLSFSRKMDPNLSTRICSIL</sequence>
<dbReference type="InterPro" id="IPR052343">
    <property type="entry name" value="Retrotransposon-Effector_Assoc"/>
</dbReference>
<dbReference type="InterPro" id="IPR043502">
    <property type="entry name" value="DNA/RNA_pol_sf"/>
</dbReference>
<keyword evidence="3" id="KW-1185">Reference proteome</keyword>
<dbReference type="Proteomes" id="UP000516437">
    <property type="component" value="Chromosome 6"/>
</dbReference>
<reference evidence="2 3" key="1">
    <citation type="journal article" date="2019" name="Plant Biotechnol. J.">
        <title>The red bayberry genome and genetic basis of sex determination.</title>
        <authorList>
            <person name="Jia H.M."/>
            <person name="Jia H.J."/>
            <person name="Cai Q.L."/>
            <person name="Wang Y."/>
            <person name="Zhao H.B."/>
            <person name="Yang W.F."/>
            <person name="Wang G.Y."/>
            <person name="Li Y.H."/>
            <person name="Zhan D.L."/>
            <person name="Shen Y.T."/>
            <person name="Niu Q.F."/>
            <person name="Chang L."/>
            <person name="Qiu J."/>
            <person name="Zhao L."/>
            <person name="Xie H.B."/>
            <person name="Fu W.Y."/>
            <person name="Jin J."/>
            <person name="Li X.W."/>
            <person name="Jiao Y."/>
            <person name="Zhou C.C."/>
            <person name="Tu T."/>
            <person name="Chai C.Y."/>
            <person name="Gao J.L."/>
            <person name="Fan L.J."/>
            <person name="van de Weg E."/>
            <person name="Wang J.Y."/>
            <person name="Gao Z.S."/>
        </authorList>
    </citation>
    <scope>NUCLEOTIDE SEQUENCE [LARGE SCALE GENOMIC DNA]</scope>
    <source>
        <tissue evidence="2">Leaves</tissue>
    </source>
</reference>
<feature type="domain" description="Reverse transcriptase" evidence="1">
    <location>
        <begin position="4"/>
        <end position="265"/>
    </location>
</feature>
<proteinExistence type="predicted"/>
<organism evidence="2 3">
    <name type="scientific">Morella rubra</name>
    <name type="common">Chinese bayberry</name>
    <dbReference type="NCBI Taxonomy" id="262757"/>
    <lineage>
        <taxon>Eukaryota</taxon>
        <taxon>Viridiplantae</taxon>
        <taxon>Streptophyta</taxon>
        <taxon>Embryophyta</taxon>
        <taxon>Tracheophyta</taxon>
        <taxon>Spermatophyta</taxon>
        <taxon>Magnoliopsida</taxon>
        <taxon>eudicotyledons</taxon>
        <taxon>Gunneridae</taxon>
        <taxon>Pentapetalae</taxon>
        <taxon>rosids</taxon>
        <taxon>fabids</taxon>
        <taxon>Fagales</taxon>
        <taxon>Myricaceae</taxon>
        <taxon>Morella</taxon>
    </lineage>
</organism>
<dbReference type="AlphaFoldDB" id="A0A6A1VA92"/>